<dbReference type="Proteomes" id="UP000309138">
    <property type="component" value="Unassembled WGS sequence"/>
</dbReference>
<evidence type="ECO:0000313" key="2">
    <source>
        <dbReference type="Proteomes" id="UP000309138"/>
    </source>
</evidence>
<comment type="caution">
    <text evidence="1">The sequence shown here is derived from an EMBL/GenBank/DDBJ whole genome shotgun (WGS) entry which is preliminary data.</text>
</comment>
<dbReference type="EMBL" id="SWKR01000002">
    <property type="protein sequence ID" value="TKD51811.1"/>
    <property type="molecule type" value="Genomic_DNA"/>
</dbReference>
<name>A0A4U1L4G3_9SPHN</name>
<reference evidence="1 2" key="1">
    <citation type="submission" date="2019-04" db="EMBL/GenBank/DDBJ databases">
        <authorList>
            <person name="Yang Y."/>
            <person name="Wei D."/>
        </authorList>
    </citation>
    <scope>NUCLEOTIDE SEQUENCE [LARGE SCALE GENOMIC DNA]</scope>
    <source>
        <strain evidence="1 2">L-1-4w-11</strain>
    </source>
</reference>
<evidence type="ECO:0000313" key="1">
    <source>
        <dbReference type="EMBL" id="TKD51811.1"/>
    </source>
</evidence>
<dbReference type="OrthoDB" id="129271at2"/>
<sequence length="162" mass="17236">MATFDGGLLAVAIALAAPIPDDAATRFDTLKALAGTWRRADAPASPLSIRFSTTAGGTVLVEEWLRGDQPHSMTLYHRDGAALIATHYCPQGNQPRLAMVPGAADAPLHFALRDATDLDAMRESHLVALSFAQGADGVLVRAETYRQGGADEASELRLTRVR</sequence>
<dbReference type="AlphaFoldDB" id="A0A4U1L4G3"/>
<protein>
    <submittedName>
        <fullName evidence="1">Uncharacterized protein</fullName>
    </submittedName>
</protein>
<keyword evidence="2" id="KW-1185">Reference proteome</keyword>
<accession>A0A4U1L4G3</accession>
<dbReference type="RefSeq" id="WP_136943747.1">
    <property type="nucleotide sequence ID" value="NZ_SWKR01000002.1"/>
</dbReference>
<organism evidence="1 2">
    <name type="scientific">Sphingomonas baiyangensis</name>
    <dbReference type="NCBI Taxonomy" id="2572576"/>
    <lineage>
        <taxon>Bacteria</taxon>
        <taxon>Pseudomonadati</taxon>
        <taxon>Pseudomonadota</taxon>
        <taxon>Alphaproteobacteria</taxon>
        <taxon>Sphingomonadales</taxon>
        <taxon>Sphingomonadaceae</taxon>
        <taxon>Sphingomonas</taxon>
    </lineage>
</organism>
<gene>
    <name evidence="1" type="ORF">FBR43_14405</name>
</gene>
<proteinExistence type="predicted"/>